<accession>A0A1H8AVP1</accession>
<evidence type="ECO:0000313" key="3">
    <source>
        <dbReference type="Proteomes" id="UP000199158"/>
    </source>
</evidence>
<reference evidence="2 3" key="1">
    <citation type="submission" date="2016-10" db="EMBL/GenBank/DDBJ databases">
        <authorList>
            <person name="de Groot N.N."/>
        </authorList>
    </citation>
    <scope>NUCLEOTIDE SEQUENCE [LARGE SCALE GENOMIC DNA]</scope>
    <source>
        <strain evidence="2 3">CGMCC 1.5070</strain>
    </source>
</reference>
<keyword evidence="3" id="KW-1185">Reference proteome</keyword>
<dbReference type="Proteomes" id="UP000199158">
    <property type="component" value="Unassembled WGS sequence"/>
</dbReference>
<evidence type="ECO:0008006" key="4">
    <source>
        <dbReference type="Google" id="ProtNLM"/>
    </source>
</evidence>
<dbReference type="RefSeq" id="WP_092753308.1">
    <property type="nucleotide sequence ID" value="NZ_FOCG01000001.1"/>
</dbReference>
<keyword evidence="1" id="KW-1133">Transmembrane helix</keyword>
<dbReference type="EMBL" id="FOCG01000001">
    <property type="protein sequence ID" value="SEM74755.1"/>
    <property type="molecule type" value="Genomic_DNA"/>
</dbReference>
<sequence>MKAETIDMIKLVFWFNYWLLKLAIIGSIAFVLPMLPFCMFGSDYIHFMVQSNNYFHLINIQFVITTIVIMQYYLLRIGQKVLVNEPNSSLGLIVSYIVKSIILIGSWFVCKSIAIYCGFTDKQTASTLIPVCIITVTIFTMLSGFYFAIKKSSLKPN</sequence>
<feature type="transmembrane region" description="Helical" evidence="1">
    <location>
        <begin position="128"/>
        <end position="149"/>
    </location>
</feature>
<gene>
    <name evidence="2" type="ORF">SAMN05216180_1569</name>
</gene>
<feature type="transmembrane region" description="Helical" evidence="1">
    <location>
        <begin position="54"/>
        <end position="75"/>
    </location>
</feature>
<keyword evidence="1" id="KW-0812">Transmembrane</keyword>
<evidence type="ECO:0000256" key="1">
    <source>
        <dbReference type="SAM" id="Phobius"/>
    </source>
</evidence>
<feature type="transmembrane region" description="Helical" evidence="1">
    <location>
        <begin position="96"/>
        <end position="116"/>
    </location>
</feature>
<organism evidence="2 3">
    <name type="scientific">Hydrogenoanaerobacterium saccharovorans</name>
    <dbReference type="NCBI Taxonomy" id="474960"/>
    <lineage>
        <taxon>Bacteria</taxon>
        <taxon>Bacillati</taxon>
        <taxon>Bacillota</taxon>
        <taxon>Clostridia</taxon>
        <taxon>Eubacteriales</taxon>
        <taxon>Oscillospiraceae</taxon>
        <taxon>Hydrogenoanaerobacterium</taxon>
    </lineage>
</organism>
<keyword evidence="1" id="KW-0472">Membrane</keyword>
<protein>
    <recommendedName>
        <fullName evidence="4">DUF2975 domain-containing protein</fullName>
    </recommendedName>
</protein>
<dbReference type="AlphaFoldDB" id="A0A1H8AVP1"/>
<name>A0A1H8AVP1_9FIRM</name>
<evidence type="ECO:0000313" key="2">
    <source>
        <dbReference type="EMBL" id="SEM74755.1"/>
    </source>
</evidence>
<dbReference type="STRING" id="474960.SAMN05216180_1569"/>
<proteinExistence type="predicted"/>
<feature type="transmembrane region" description="Helical" evidence="1">
    <location>
        <begin position="12"/>
        <end position="34"/>
    </location>
</feature>